<organism evidence="1 2">
    <name type="scientific">Eumeta variegata</name>
    <name type="common">Bagworm moth</name>
    <name type="synonym">Eumeta japonica</name>
    <dbReference type="NCBI Taxonomy" id="151549"/>
    <lineage>
        <taxon>Eukaryota</taxon>
        <taxon>Metazoa</taxon>
        <taxon>Ecdysozoa</taxon>
        <taxon>Arthropoda</taxon>
        <taxon>Hexapoda</taxon>
        <taxon>Insecta</taxon>
        <taxon>Pterygota</taxon>
        <taxon>Neoptera</taxon>
        <taxon>Endopterygota</taxon>
        <taxon>Lepidoptera</taxon>
        <taxon>Glossata</taxon>
        <taxon>Ditrysia</taxon>
        <taxon>Tineoidea</taxon>
        <taxon>Psychidae</taxon>
        <taxon>Oiketicinae</taxon>
        <taxon>Eumeta</taxon>
    </lineage>
</organism>
<reference evidence="1 2" key="1">
    <citation type="journal article" date="2019" name="Commun. Biol.">
        <title>The bagworm genome reveals a unique fibroin gene that provides high tensile strength.</title>
        <authorList>
            <person name="Kono N."/>
            <person name="Nakamura H."/>
            <person name="Ohtoshi R."/>
            <person name="Tomita M."/>
            <person name="Numata K."/>
            <person name="Arakawa K."/>
        </authorList>
    </citation>
    <scope>NUCLEOTIDE SEQUENCE [LARGE SCALE GENOMIC DNA]</scope>
</reference>
<accession>A0A4C1TZL5</accession>
<comment type="caution">
    <text evidence="1">The sequence shown here is derived from an EMBL/GenBank/DDBJ whole genome shotgun (WGS) entry which is preliminary data.</text>
</comment>
<protein>
    <submittedName>
        <fullName evidence="1">Uncharacterized protein</fullName>
    </submittedName>
</protein>
<sequence>MDENKNKSSRREVDTFEREFTFFDSRKAPIVKKEKQAFSLRTASIGKRSVAFQFFALEMVRMFRPVGAP</sequence>
<evidence type="ECO:0000313" key="2">
    <source>
        <dbReference type="Proteomes" id="UP000299102"/>
    </source>
</evidence>
<proteinExistence type="predicted"/>
<keyword evidence="2" id="KW-1185">Reference proteome</keyword>
<evidence type="ECO:0000313" key="1">
    <source>
        <dbReference type="EMBL" id="GBP19254.1"/>
    </source>
</evidence>
<dbReference type="AlphaFoldDB" id="A0A4C1TZL5"/>
<name>A0A4C1TZL5_EUMVA</name>
<gene>
    <name evidence="1" type="ORF">EVAR_79854_1</name>
</gene>
<dbReference type="Proteomes" id="UP000299102">
    <property type="component" value="Unassembled WGS sequence"/>
</dbReference>
<dbReference type="EMBL" id="BGZK01000106">
    <property type="protein sequence ID" value="GBP19254.1"/>
    <property type="molecule type" value="Genomic_DNA"/>
</dbReference>